<dbReference type="OrthoDB" id="291007at2759"/>
<comment type="cofactor">
    <cofactor evidence="6 7">
        <name>Zn(2+)</name>
        <dbReference type="ChEBI" id="CHEBI:29105"/>
    </cofactor>
    <text evidence="6 7">Binds 1 zinc ion per subunit.</text>
</comment>
<keyword evidence="5 6" id="KW-0482">Metalloprotease</keyword>
<dbReference type="GO" id="GO:0004222">
    <property type="term" value="F:metalloendopeptidase activity"/>
    <property type="evidence" value="ECO:0007669"/>
    <property type="project" value="UniProtKB-UniRule"/>
</dbReference>
<evidence type="ECO:0000256" key="6">
    <source>
        <dbReference type="PROSITE-ProRule" id="PRU01211"/>
    </source>
</evidence>
<dbReference type="PROSITE" id="PS51864">
    <property type="entry name" value="ASTACIN"/>
    <property type="match status" value="1"/>
</dbReference>
<feature type="binding site" evidence="6">
    <location>
        <position position="147"/>
    </location>
    <ligand>
        <name>Zn(2+)</name>
        <dbReference type="ChEBI" id="CHEBI:29105"/>
        <note>catalytic</note>
    </ligand>
</feature>
<dbReference type="InterPro" id="IPR034035">
    <property type="entry name" value="Astacin-like_dom"/>
</dbReference>
<name>A0A0K2VBC9_LEPSM</name>
<keyword evidence="2 6" id="KW-0479">Metal-binding</keyword>
<evidence type="ECO:0000256" key="2">
    <source>
        <dbReference type="ARBA" id="ARBA00022723"/>
    </source>
</evidence>
<feature type="non-terminal residue" evidence="9">
    <location>
        <position position="253"/>
    </location>
</feature>
<keyword evidence="4 6" id="KW-0862">Zinc</keyword>
<feature type="chain" id="PRO_5005393137" description="Metalloendopeptidase" evidence="7">
    <location>
        <begin position="27"/>
        <end position="253"/>
    </location>
</feature>
<dbReference type="SMART" id="SM00235">
    <property type="entry name" value="ZnMc"/>
    <property type="match status" value="1"/>
</dbReference>
<organism evidence="9">
    <name type="scientific">Lepeophtheirus salmonis</name>
    <name type="common">Salmon louse</name>
    <name type="synonym">Caligus salmonis</name>
    <dbReference type="NCBI Taxonomy" id="72036"/>
    <lineage>
        <taxon>Eukaryota</taxon>
        <taxon>Metazoa</taxon>
        <taxon>Ecdysozoa</taxon>
        <taxon>Arthropoda</taxon>
        <taxon>Crustacea</taxon>
        <taxon>Multicrustacea</taxon>
        <taxon>Hexanauplia</taxon>
        <taxon>Copepoda</taxon>
        <taxon>Siphonostomatoida</taxon>
        <taxon>Caligidae</taxon>
        <taxon>Lepeophtheirus</taxon>
    </lineage>
</organism>
<dbReference type="PANTHER" id="PTHR10127">
    <property type="entry name" value="DISCOIDIN, CUB, EGF, LAMININ , AND ZINC METALLOPROTEASE DOMAIN CONTAINING"/>
    <property type="match status" value="1"/>
</dbReference>
<feature type="active site" evidence="6">
    <location>
        <position position="138"/>
    </location>
</feature>
<dbReference type="GO" id="GO:0006508">
    <property type="term" value="P:proteolysis"/>
    <property type="evidence" value="ECO:0007669"/>
    <property type="project" value="UniProtKB-KW"/>
</dbReference>
<keyword evidence="3 6" id="KW-0378">Hydrolase</keyword>
<dbReference type="Pfam" id="PF01400">
    <property type="entry name" value="Astacin"/>
    <property type="match status" value="2"/>
</dbReference>
<evidence type="ECO:0000256" key="3">
    <source>
        <dbReference type="ARBA" id="ARBA00022801"/>
    </source>
</evidence>
<sequence length="253" mass="29287">MMERSISKMILIYILVLFQLISKGHALIQCGARDPNEHVESRNLMSGMGSRWPNSTVPYRIGNGLIHYSSMIKSAMEHIESNSCVKFVQQSKQKTYLNIVNNKPEYECFTTIGYSTQRENFLHLRFPQCLQFGIIVHELLHALGFDHEHNRYDRDEYIRIHWQNLMRGGISNFYKSKKKGDFSVMPICNVQSSMDIANCYNGYSFETYGYAYDYGSIMHYGRTSNGYHGQTTITPINDENQELGQLRGMSELD</sequence>
<evidence type="ECO:0000313" key="9">
    <source>
        <dbReference type="EMBL" id="CDW47482.1"/>
    </source>
</evidence>
<dbReference type="Gene3D" id="3.40.390.10">
    <property type="entry name" value="Collagenase (Catalytic Domain)"/>
    <property type="match status" value="1"/>
</dbReference>
<accession>A0A0K2VBC9</accession>
<feature type="binding site" evidence="6">
    <location>
        <position position="141"/>
    </location>
    <ligand>
        <name>Zn(2+)</name>
        <dbReference type="ChEBI" id="CHEBI:29105"/>
        <note>catalytic</note>
    </ligand>
</feature>
<dbReference type="InterPro" id="IPR001506">
    <property type="entry name" value="Peptidase_M12A"/>
</dbReference>
<keyword evidence="1 6" id="KW-0645">Protease</keyword>
<evidence type="ECO:0000256" key="1">
    <source>
        <dbReference type="ARBA" id="ARBA00022670"/>
    </source>
</evidence>
<evidence type="ECO:0000259" key="8">
    <source>
        <dbReference type="PROSITE" id="PS51864"/>
    </source>
</evidence>
<dbReference type="InterPro" id="IPR006026">
    <property type="entry name" value="Peptidase_Metallo"/>
</dbReference>
<keyword evidence="7" id="KW-0732">Signal</keyword>
<dbReference type="AlphaFoldDB" id="A0A0K2VBC9"/>
<proteinExistence type="predicted"/>
<dbReference type="CDD" id="cd04280">
    <property type="entry name" value="ZnMc_astacin_like"/>
    <property type="match status" value="1"/>
</dbReference>
<dbReference type="EMBL" id="HACA01030121">
    <property type="protein sequence ID" value="CDW47482.1"/>
    <property type="molecule type" value="Transcribed_RNA"/>
</dbReference>
<feature type="binding site" evidence="6">
    <location>
        <position position="137"/>
    </location>
    <ligand>
        <name>Zn(2+)</name>
        <dbReference type="ChEBI" id="CHEBI:29105"/>
        <note>catalytic</note>
    </ligand>
</feature>
<evidence type="ECO:0000256" key="7">
    <source>
        <dbReference type="RuleBase" id="RU361183"/>
    </source>
</evidence>
<dbReference type="InterPro" id="IPR024079">
    <property type="entry name" value="MetalloPept_cat_dom_sf"/>
</dbReference>
<dbReference type="PANTHER" id="PTHR10127:SF780">
    <property type="entry name" value="METALLOENDOPEPTIDASE"/>
    <property type="match status" value="1"/>
</dbReference>
<comment type="caution">
    <text evidence="6">Lacks conserved residue(s) required for the propagation of feature annotation.</text>
</comment>
<feature type="domain" description="Peptidase M12A" evidence="8">
    <location>
        <begin position="43"/>
        <end position="253"/>
    </location>
</feature>
<dbReference type="GO" id="GO:0008270">
    <property type="term" value="F:zinc ion binding"/>
    <property type="evidence" value="ECO:0007669"/>
    <property type="project" value="UniProtKB-UniRule"/>
</dbReference>
<dbReference type="SUPFAM" id="SSF55486">
    <property type="entry name" value="Metalloproteases ('zincins'), catalytic domain"/>
    <property type="match status" value="1"/>
</dbReference>
<feature type="signal peptide" evidence="7">
    <location>
        <begin position="1"/>
        <end position="26"/>
    </location>
</feature>
<dbReference type="PRINTS" id="PR00480">
    <property type="entry name" value="ASTACIN"/>
</dbReference>
<protein>
    <recommendedName>
        <fullName evidence="7">Metalloendopeptidase</fullName>
        <ecNumber evidence="7">3.4.24.-</ecNumber>
    </recommendedName>
</protein>
<evidence type="ECO:0000256" key="5">
    <source>
        <dbReference type="ARBA" id="ARBA00023049"/>
    </source>
</evidence>
<dbReference type="EC" id="3.4.24.-" evidence="7"/>
<reference evidence="9" key="1">
    <citation type="submission" date="2014-05" db="EMBL/GenBank/DDBJ databases">
        <authorList>
            <person name="Chronopoulou M."/>
        </authorList>
    </citation>
    <scope>NUCLEOTIDE SEQUENCE</scope>
    <source>
        <tissue evidence="9">Whole organism</tissue>
    </source>
</reference>
<evidence type="ECO:0000256" key="4">
    <source>
        <dbReference type="ARBA" id="ARBA00022833"/>
    </source>
</evidence>